<evidence type="ECO:0000256" key="1">
    <source>
        <dbReference type="SAM" id="MobiDB-lite"/>
    </source>
</evidence>
<feature type="domain" description="Knr4/Smi1-like" evidence="2">
    <location>
        <begin position="23"/>
        <end position="156"/>
    </location>
</feature>
<proteinExistence type="predicted"/>
<keyword evidence="4" id="KW-1185">Reference proteome</keyword>
<reference evidence="4" key="1">
    <citation type="journal article" date="2023" name="Mar. Drugs">
        <title>Gemmata algarum, a Novel Planctomycete Isolated from an Algal Mat, Displays Antimicrobial Activity.</title>
        <authorList>
            <person name="Kumar G."/>
            <person name="Kallscheuer N."/>
            <person name="Kashif M."/>
            <person name="Ahamad S."/>
            <person name="Jagadeeshwari U."/>
            <person name="Pannikurungottu S."/>
            <person name="Haufschild T."/>
            <person name="Kabuu M."/>
            <person name="Sasikala C."/>
            <person name="Jogler C."/>
            <person name="Ramana C."/>
        </authorList>
    </citation>
    <scope>NUCLEOTIDE SEQUENCE [LARGE SCALE GENOMIC DNA]</scope>
    <source>
        <strain evidence="4">JC673</strain>
    </source>
</reference>
<dbReference type="InterPro" id="IPR037883">
    <property type="entry name" value="Knr4/Smi1-like_sf"/>
</dbReference>
<name>A0ABU5EV53_9BACT</name>
<protein>
    <submittedName>
        <fullName evidence="3">SMI1/KNR4 family protein</fullName>
    </submittedName>
</protein>
<evidence type="ECO:0000313" key="3">
    <source>
        <dbReference type="EMBL" id="MDY3558522.1"/>
    </source>
</evidence>
<dbReference type="SMART" id="SM00860">
    <property type="entry name" value="SMI1_KNR4"/>
    <property type="match status" value="1"/>
</dbReference>
<evidence type="ECO:0000313" key="4">
    <source>
        <dbReference type="Proteomes" id="UP001272242"/>
    </source>
</evidence>
<organism evidence="3 4">
    <name type="scientific">Gemmata algarum</name>
    <dbReference type="NCBI Taxonomy" id="2975278"/>
    <lineage>
        <taxon>Bacteria</taxon>
        <taxon>Pseudomonadati</taxon>
        <taxon>Planctomycetota</taxon>
        <taxon>Planctomycetia</taxon>
        <taxon>Gemmatales</taxon>
        <taxon>Gemmataceae</taxon>
        <taxon>Gemmata</taxon>
    </lineage>
</organism>
<dbReference type="InterPro" id="IPR018958">
    <property type="entry name" value="Knr4/Smi1-like_dom"/>
</dbReference>
<dbReference type="RefSeq" id="WP_320685426.1">
    <property type="nucleotide sequence ID" value="NZ_JAXBLV010000034.1"/>
</dbReference>
<comment type="caution">
    <text evidence="3">The sequence shown here is derived from an EMBL/GenBank/DDBJ whole genome shotgun (WGS) entry which is preliminary data.</text>
</comment>
<dbReference type="Gene3D" id="3.40.1580.10">
    <property type="entry name" value="SMI1/KNR4-like"/>
    <property type="match status" value="1"/>
</dbReference>
<evidence type="ECO:0000259" key="2">
    <source>
        <dbReference type="SMART" id="SM00860"/>
    </source>
</evidence>
<gene>
    <name evidence="3" type="ORF">R5W23_005642</name>
</gene>
<dbReference type="SUPFAM" id="SSF160631">
    <property type="entry name" value="SMI1/KNR4-like"/>
    <property type="match status" value="1"/>
</dbReference>
<dbReference type="Proteomes" id="UP001272242">
    <property type="component" value="Unassembled WGS sequence"/>
</dbReference>
<accession>A0ABU5EV53</accession>
<dbReference type="Pfam" id="PF09346">
    <property type="entry name" value="SMI1_KNR4"/>
    <property type="match status" value="1"/>
</dbReference>
<dbReference type="EMBL" id="JAXBLV010000034">
    <property type="protein sequence ID" value="MDY3558522.1"/>
    <property type="molecule type" value="Genomic_DNA"/>
</dbReference>
<feature type="region of interest" description="Disordered" evidence="1">
    <location>
        <begin position="166"/>
        <end position="192"/>
    </location>
</feature>
<sequence length="192" mass="21502">MANDAERFDWIRPILRVKAAPPPDADTDLDAAERLLGSPLPAGYRAFARRFGLGGRLHTLPELFRLLPADTPEPHWADSVIDATRFWRSPDAAEDVLPNDFLCQAIIFGIDEGARTFAFHTGEVTGPAAAEYRVYQIPRGCGPEPICESFEDWLHWVHRGYDPATWGGTDEDDDGDDSPPRPPSHTMPYERF</sequence>